<dbReference type="OrthoDB" id="2637024at2759"/>
<protein>
    <submittedName>
        <fullName evidence="1">Uncharacterized protein</fullName>
    </submittedName>
</protein>
<name>A0A5C2SE52_9APHY</name>
<dbReference type="EMBL" id="ML122260">
    <property type="protein sequence ID" value="RPD62020.1"/>
    <property type="molecule type" value="Genomic_DNA"/>
</dbReference>
<gene>
    <name evidence="1" type="ORF">L227DRAFT_609883</name>
</gene>
<evidence type="ECO:0000313" key="1">
    <source>
        <dbReference type="EMBL" id="RPD62020.1"/>
    </source>
</evidence>
<dbReference type="AlphaFoldDB" id="A0A5C2SE52"/>
<proteinExistence type="predicted"/>
<sequence>MASRPARNGGSLMDTVDYRTGAGGLETIIEEPEVIRLKPTVVATRDERPDVDVSSMELDGSAVENQHVEASHEPAAPAAAEKKGKLANMLLFSCRRLLAWLAVAEYLGAKEMK</sequence>
<keyword evidence="2" id="KW-1185">Reference proteome</keyword>
<evidence type="ECO:0000313" key="2">
    <source>
        <dbReference type="Proteomes" id="UP000313359"/>
    </source>
</evidence>
<dbReference type="Proteomes" id="UP000313359">
    <property type="component" value="Unassembled WGS sequence"/>
</dbReference>
<reference evidence="1" key="1">
    <citation type="journal article" date="2018" name="Genome Biol. Evol.">
        <title>Genomics and development of Lentinus tigrinus, a white-rot wood-decaying mushroom with dimorphic fruiting bodies.</title>
        <authorList>
            <person name="Wu B."/>
            <person name="Xu Z."/>
            <person name="Knudson A."/>
            <person name="Carlson A."/>
            <person name="Chen N."/>
            <person name="Kovaka S."/>
            <person name="LaButti K."/>
            <person name="Lipzen A."/>
            <person name="Pennachio C."/>
            <person name="Riley R."/>
            <person name="Schakwitz W."/>
            <person name="Umezawa K."/>
            <person name="Ohm R.A."/>
            <person name="Grigoriev I.V."/>
            <person name="Nagy L.G."/>
            <person name="Gibbons J."/>
            <person name="Hibbett D."/>
        </authorList>
    </citation>
    <scope>NUCLEOTIDE SEQUENCE [LARGE SCALE GENOMIC DNA]</scope>
    <source>
        <strain evidence="1">ALCF2SS1-6</strain>
    </source>
</reference>
<accession>A0A5C2SE52</accession>
<organism evidence="1 2">
    <name type="scientific">Lentinus tigrinus ALCF2SS1-6</name>
    <dbReference type="NCBI Taxonomy" id="1328759"/>
    <lineage>
        <taxon>Eukaryota</taxon>
        <taxon>Fungi</taxon>
        <taxon>Dikarya</taxon>
        <taxon>Basidiomycota</taxon>
        <taxon>Agaricomycotina</taxon>
        <taxon>Agaricomycetes</taxon>
        <taxon>Polyporales</taxon>
        <taxon>Polyporaceae</taxon>
        <taxon>Lentinus</taxon>
    </lineage>
</organism>